<evidence type="ECO:0000256" key="3">
    <source>
        <dbReference type="ARBA" id="ARBA00022664"/>
    </source>
</evidence>
<dbReference type="Gene3D" id="2.30.30.100">
    <property type="match status" value="1"/>
</dbReference>
<evidence type="ECO:0000256" key="8">
    <source>
        <dbReference type="ARBA" id="ARBA00023274"/>
    </source>
</evidence>
<evidence type="ECO:0000256" key="5">
    <source>
        <dbReference type="ARBA" id="ARBA00022884"/>
    </source>
</evidence>
<dbReference type="PANTHER" id="PTHR10553:SF5">
    <property type="entry name" value="U6 SNRNA-ASSOCIATED SM-LIKE PROTEIN LSM7"/>
    <property type="match status" value="1"/>
</dbReference>
<organism evidence="11 12">
    <name type="scientific">Gigaspora margarita</name>
    <dbReference type="NCBI Taxonomy" id="4874"/>
    <lineage>
        <taxon>Eukaryota</taxon>
        <taxon>Fungi</taxon>
        <taxon>Fungi incertae sedis</taxon>
        <taxon>Mucoromycota</taxon>
        <taxon>Glomeromycotina</taxon>
        <taxon>Glomeromycetes</taxon>
        <taxon>Diversisporales</taxon>
        <taxon>Gigasporaceae</taxon>
        <taxon>Gigaspora</taxon>
    </lineage>
</organism>
<name>A0ABN7VJI5_GIGMA</name>
<keyword evidence="5" id="KW-0694">RNA-binding</keyword>
<dbReference type="Pfam" id="PF01423">
    <property type="entry name" value="LSM"/>
    <property type="match status" value="1"/>
</dbReference>
<evidence type="ECO:0000256" key="4">
    <source>
        <dbReference type="ARBA" id="ARBA00022728"/>
    </source>
</evidence>
<gene>
    <name evidence="11" type="ORF">GMARGA_LOCUS19351</name>
</gene>
<feature type="region of interest" description="Disordered" evidence="9">
    <location>
        <begin position="51"/>
        <end position="82"/>
    </location>
</feature>
<dbReference type="InterPro" id="IPR047575">
    <property type="entry name" value="Sm"/>
</dbReference>
<dbReference type="Proteomes" id="UP000789901">
    <property type="component" value="Unassembled WGS sequence"/>
</dbReference>
<evidence type="ECO:0000256" key="9">
    <source>
        <dbReference type="SAM" id="MobiDB-lite"/>
    </source>
</evidence>
<keyword evidence="6" id="KW-0508">mRNA splicing</keyword>
<evidence type="ECO:0000256" key="6">
    <source>
        <dbReference type="ARBA" id="ARBA00023187"/>
    </source>
</evidence>
<keyword evidence="4" id="KW-0747">Spliceosome</keyword>
<evidence type="ECO:0000259" key="10">
    <source>
        <dbReference type="PROSITE" id="PS52002"/>
    </source>
</evidence>
<comment type="caution">
    <text evidence="11">The sequence shown here is derived from an EMBL/GenBank/DDBJ whole genome shotgun (WGS) entry which is preliminary data.</text>
</comment>
<evidence type="ECO:0000313" key="11">
    <source>
        <dbReference type="EMBL" id="CAG8778274.1"/>
    </source>
</evidence>
<keyword evidence="8" id="KW-0687">Ribonucleoprotein</keyword>
<dbReference type="PANTHER" id="PTHR10553">
    <property type="entry name" value="SMALL NUCLEAR RIBONUCLEOPROTEIN"/>
    <property type="match status" value="1"/>
</dbReference>
<feature type="domain" description="Sm" evidence="10">
    <location>
        <begin position="85"/>
        <end position="156"/>
    </location>
</feature>
<evidence type="ECO:0000313" key="12">
    <source>
        <dbReference type="Proteomes" id="UP000789901"/>
    </source>
</evidence>
<accession>A0ABN7VJI5</accession>
<keyword evidence="7" id="KW-0539">Nucleus</keyword>
<comment type="similarity">
    <text evidence="2">Belongs to the snRNP Sm proteins family.</text>
</comment>
<dbReference type="InterPro" id="IPR010920">
    <property type="entry name" value="LSM_dom_sf"/>
</dbReference>
<dbReference type="EMBL" id="CAJVQB010016077">
    <property type="protein sequence ID" value="CAG8778274.1"/>
    <property type="molecule type" value="Genomic_DNA"/>
</dbReference>
<feature type="compositionally biased region" description="Gly residues" evidence="9">
    <location>
        <begin position="69"/>
        <end position="79"/>
    </location>
</feature>
<dbReference type="SMART" id="SM00651">
    <property type="entry name" value="Sm"/>
    <property type="match status" value="1"/>
</dbReference>
<comment type="subcellular location">
    <subcellularLocation>
        <location evidence="1">Nucleus</location>
    </subcellularLocation>
</comment>
<sequence length="166" mass="18136">MLAKWLRRGNDCRENVLYFTSLNGIVIEHLETLTSGDSNYLDPLVVSHLQGRGRGGATRGRGGRDGRSGRGGYSGFGGGDKPKKESILDLSKYMDKKIRVKFNGGREVTGSLKGYDPLLNLVLDDTEEQLRDDVRSLGLIVCRGPAVILISPVDGTEEIANPFVQE</sequence>
<dbReference type="SUPFAM" id="SSF50182">
    <property type="entry name" value="Sm-like ribonucleoproteins"/>
    <property type="match status" value="1"/>
</dbReference>
<evidence type="ECO:0000256" key="1">
    <source>
        <dbReference type="ARBA" id="ARBA00004123"/>
    </source>
</evidence>
<protein>
    <submittedName>
        <fullName evidence="11">20024_t:CDS:1</fullName>
    </submittedName>
</protein>
<dbReference type="InterPro" id="IPR001163">
    <property type="entry name" value="Sm_dom_euk/arc"/>
</dbReference>
<dbReference type="InterPro" id="IPR044641">
    <property type="entry name" value="Lsm7/SmG-like"/>
</dbReference>
<keyword evidence="3" id="KW-0507">mRNA processing</keyword>
<keyword evidence="12" id="KW-1185">Reference proteome</keyword>
<dbReference type="CDD" id="cd01729">
    <property type="entry name" value="LSm7"/>
    <property type="match status" value="1"/>
</dbReference>
<dbReference type="PROSITE" id="PS52002">
    <property type="entry name" value="SM"/>
    <property type="match status" value="1"/>
</dbReference>
<evidence type="ECO:0000256" key="2">
    <source>
        <dbReference type="ARBA" id="ARBA00006850"/>
    </source>
</evidence>
<reference evidence="11 12" key="1">
    <citation type="submission" date="2021-06" db="EMBL/GenBank/DDBJ databases">
        <authorList>
            <person name="Kallberg Y."/>
            <person name="Tangrot J."/>
            <person name="Rosling A."/>
        </authorList>
    </citation>
    <scope>NUCLEOTIDE SEQUENCE [LARGE SCALE GENOMIC DNA]</scope>
    <source>
        <strain evidence="11 12">120-4 pot B 10/14</strain>
    </source>
</reference>
<evidence type="ECO:0000256" key="7">
    <source>
        <dbReference type="ARBA" id="ARBA00023242"/>
    </source>
</evidence>
<dbReference type="InterPro" id="IPR017132">
    <property type="entry name" value="Lsm7"/>
</dbReference>
<proteinExistence type="inferred from homology"/>